<organism evidence="1 2">
    <name type="scientific">Globodera pallida</name>
    <name type="common">Potato cyst nematode worm</name>
    <name type="synonym">Heterodera pallida</name>
    <dbReference type="NCBI Taxonomy" id="36090"/>
    <lineage>
        <taxon>Eukaryota</taxon>
        <taxon>Metazoa</taxon>
        <taxon>Ecdysozoa</taxon>
        <taxon>Nematoda</taxon>
        <taxon>Chromadorea</taxon>
        <taxon>Rhabditida</taxon>
        <taxon>Tylenchina</taxon>
        <taxon>Tylenchomorpha</taxon>
        <taxon>Tylenchoidea</taxon>
        <taxon>Heteroderidae</taxon>
        <taxon>Heteroderinae</taxon>
        <taxon>Globodera</taxon>
    </lineage>
</organism>
<reference evidence="1" key="1">
    <citation type="submission" date="2014-05" db="EMBL/GenBank/DDBJ databases">
        <title>The genome and life-stage specific transcriptomes of Globodera pallida elucidate key aspects of plant parasitism by a cyst nematode.</title>
        <authorList>
            <person name="Cotton J.A."/>
            <person name="Lilley C.J."/>
            <person name="Jones L.M."/>
            <person name="Kikuchi T."/>
            <person name="Reid A.J."/>
            <person name="Thorpe P."/>
            <person name="Tsai I.J."/>
            <person name="Beasley H."/>
            <person name="Blok V."/>
            <person name="Cock P.J.A."/>
            <person name="Van den Akker S.E."/>
            <person name="Holroyd N."/>
            <person name="Hunt M."/>
            <person name="Mantelin S."/>
            <person name="Naghra H."/>
            <person name="Pain A."/>
            <person name="Palomares-Rius J.E."/>
            <person name="Zarowiecki M."/>
            <person name="Berriman M."/>
            <person name="Jones J.T."/>
            <person name="Urwin P.E."/>
        </authorList>
    </citation>
    <scope>NUCLEOTIDE SEQUENCE [LARGE SCALE GENOMIC DNA]</scope>
    <source>
        <strain evidence="1">Lindley</strain>
    </source>
</reference>
<dbReference type="Proteomes" id="UP000050741">
    <property type="component" value="Unassembled WGS sequence"/>
</dbReference>
<protein>
    <submittedName>
        <fullName evidence="2">HECT domain-containing protein</fullName>
    </submittedName>
</protein>
<sequence>MYFFKICTLFADESRSSFIWQKIWPLFTDNIYRLVLEPARLDRLRLFSPAVLCNCANLRSLSCYGLIPEFPAEDNAGASSAQAVAKWLLTAREDELPKMLFCAFYSGKMEGLKKAFVNASKPVNFIIRMRYSDIESFVLQNNLTGETLRLSGDDGLLVRCPIGREEAKWREWEEEAFCWDFICQSNCRIIMDFKDGDIGEGMIGANVEGPSEPKK</sequence>
<evidence type="ECO:0000313" key="1">
    <source>
        <dbReference type="Proteomes" id="UP000050741"/>
    </source>
</evidence>
<dbReference type="AlphaFoldDB" id="A0A183C9N3"/>
<name>A0A183C9N3_GLOPA</name>
<reference evidence="2" key="2">
    <citation type="submission" date="2016-06" db="UniProtKB">
        <authorList>
            <consortium name="WormBaseParasite"/>
        </authorList>
    </citation>
    <scope>IDENTIFICATION</scope>
</reference>
<dbReference type="WBParaSite" id="GPLIN_000958100">
    <property type="protein sequence ID" value="GPLIN_000958100"/>
    <property type="gene ID" value="GPLIN_000958100"/>
</dbReference>
<evidence type="ECO:0000313" key="2">
    <source>
        <dbReference type="WBParaSite" id="GPLIN_000958100"/>
    </source>
</evidence>
<proteinExistence type="predicted"/>
<keyword evidence="1" id="KW-1185">Reference proteome</keyword>
<accession>A0A183C9N3</accession>